<protein>
    <submittedName>
        <fullName evidence="1">ORF 8</fullName>
    </submittedName>
</protein>
<dbReference type="PIR" id="S38920">
    <property type="entry name" value="S38920"/>
</dbReference>
<dbReference type="Proteomes" id="UP000335223">
    <property type="component" value="Segment"/>
</dbReference>
<evidence type="ECO:0000313" key="1">
    <source>
        <dbReference type="EMBL" id="CAA53919.1"/>
    </source>
</evidence>
<proteinExistence type="predicted"/>
<organismHost>
    <name type="scientific">Streptomyces coelicolor</name>
    <dbReference type="NCBI Taxonomy" id="1902"/>
</organismHost>
<accession>Q38029</accession>
<organism evidence="1">
    <name type="scientific">Streptomyces phage phiC31</name>
    <name type="common">Bacteriophage phi-C31</name>
    <dbReference type="NCBI Taxonomy" id="10719"/>
    <lineage>
        <taxon>Viruses</taxon>
        <taxon>Duplodnaviria</taxon>
        <taxon>Heunggongvirae</taxon>
        <taxon>Uroviricota</taxon>
        <taxon>Caudoviricetes</taxon>
        <taxon>Colingsworthviridae</taxon>
        <taxon>Lomovskayavirus</taxon>
    </lineage>
</organism>
<name>Q38029_BPPHC</name>
<dbReference type="EMBL" id="X76288">
    <property type="protein sequence ID" value="CAA53919.1"/>
    <property type="molecule type" value="Genomic_DNA"/>
</dbReference>
<dbReference type="SUPFAM" id="SSF57783">
    <property type="entry name" value="Zinc beta-ribbon"/>
    <property type="match status" value="1"/>
</dbReference>
<reference evidence="1" key="1">
    <citation type="journal article" date="1994" name="Gene">
        <title>Sequence of the essential early region of phi C31, a temperate phage of Streptomyces spp. with unusual features in its lytic development.</title>
        <authorList>
            <person name="Hartley N.M."/>
            <person name="Murphy G.O."/>
            <person name="Bruton C.J."/>
            <person name="Chater K.F."/>
        </authorList>
    </citation>
    <scope>NUCLEOTIDE SEQUENCE [LARGE SCALE GENOMIC DNA]</scope>
</reference>
<sequence>MDFASILGRFKAVSEEPDGGYLALCPAHSDSRPSLRIWRGDDLKVRLTCRAGCDTGDVVSSVGLKWSDLFNASGEGLTVPKRSRRW</sequence>